<dbReference type="PANTHER" id="PTHR43798:SF31">
    <property type="entry name" value="AB HYDROLASE SUPERFAMILY PROTEIN YCLE"/>
    <property type="match status" value="1"/>
</dbReference>
<evidence type="ECO:0000313" key="4">
    <source>
        <dbReference type="Proteomes" id="UP000094936"/>
    </source>
</evidence>
<dbReference type="PANTHER" id="PTHR43798">
    <property type="entry name" value="MONOACYLGLYCEROL LIPASE"/>
    <property type="match status" value="1"/>
</dbReference>
<dbReference type="InterPro" id="IPR000073">
    <property type="entry name" value="AB_hydrolase_1"/>
</dbReference>
<evidence type="ECO:0000259" key="2">
    <source>
        <dbReference type="Pfam" id="PF12697"/>
    </source>
</evidence>
<dbReference type="Pfam" id="PF12697">
    <property type="entry name" value="Abhydrolase_6"/>
    <property type="match status" value="1"/>
</dbReference>
<feature type="domain" description="AB hydrolase-1" evidence="2">
    <location>
        <begin position="23"/>
        <end position="252"/>
    </location>
</feature>
<comment type="caution">
    <text evidence="3">The sequence shown here is derived from an EMBL/GenBank/DDBJ whole genome shotgun (WGS) entry which is preliminary data.</text>
</comment>
<keyword evidence="4" id="KW-1185">Reference proteome</keyword>
<evidence type="ECO:0000313" key="3">
    <source>
        <dbReference type="EMBL" id="ODA36127.1"/>
    </source>
</evidence>
<reference evidence="3 4" key="1">
    <citation type="submission" date="2016-05" db="EMBL/GenBank/DDBJ databases">
        <title>Genomic Taxonomy of the Vibrionaceae.</title>
        <authorList>
            <person name="Gomez-Gil B."/>
            <person name="Enciso-Ibarra J."/>
        </authorList>
    </citation>
    <scope>NUCLEOTIDE SEQUENCE [LARGE SCALE GENOMIC DNA]</scope>
    <source>
        <strain evidence="3 4">CAIM 1920</strain>
    </source>
</reference>
<name>A0A1C3ES75_9GAMM</name>
<dbReference type="STRING" id="1080227.A8L45_00540"/>
<gene>
    <name evidence="3" type="ORF">A8L45_00540</name>
</gene>
<dbReference type="AlphaFoldDB" id="A0A1C3ES75"/>
<dbReference type="InterPro" id="IPR029058">
    <property type="entry name" value="AB_hydrolase_fold"/>
</dbReference>
<protein>
    <recommendedName>
        <fullName evidence="2">AB hydrolase-1 domain-containing protein</fullName>
    </recommendedName>
</protein>
<dbReference type="GO" id="GO:0016787">
    <property type="term" value="F:hydrolase activity"/>
    <property type="evidence" value="ECO:0007669"/>
    <property type="project" value="UniProtKB-KW"/>
</dbReference>
<dbReference type="SUPFAM" id="SSF53474">
    <property type="entry name" value="alpha/beta-Hydrolases"/>
    <property type="match status" value="1"/>
</dbReference>
<accession>A0A1C3ES75</accession>
<dbReference type="Gene3D" id="3.40.50.1820">
    <property type="entry name" value="alpha/beta hydrolase"/>
    <property type="match status" value="1"/>
</dbReference>
<dbReference type="OrthoDB" id="9780765at2"/>
<evidence type="ECO:0000256" key="1">
    <source>
        <dbReference type="ARBA" id="ARBA00022801"/>
    </source>
</evidence>
<sequence length="267" mass="29666">MPHFHLARSQYYYQRVGERGPTLVLLHGLGSSSEDWQQQIDAFSHDYQLIIPDLPLHGKSEGDPTQFSLKGCADVVAALLDELAISSTHIVGISMGGMVGLELAIHHPKKVSGLVMINSIAESRPRMLNEHIMVWLRRLLLKYADISTVARLMGKKLLPGEALLEVREKAQQRWQQTPAAHYQIMFEKVVSWQVLDQLHHVKCPVHLIASENDYTSYGAKKVLAAVLRGGTSVCLPGAGHLVTMEKPALFNNALSEYLSDLYAGIQN</sequence>
<keyword evidence="1" id="KW-0378">Hydrolase</keyword>
<dbReference type="GO" id="GO:0016020">
    <property type="term" value="C:membrane"/>
    <property type="evidence" value="ECO:0007669"/>
    <property type="project" value="TreeGrafter"/>
</dbReference>
<dbReference type="PRINTS" id="PR00111">
    <property type="entry name" value="ABHYDROLASE"/>
</dbReference>
<dbReference type="EMBL" id="LYBM01000001">
    <property type="protein sequence ID" value="ODA36127.1"/>
    <property type="molecule type" value="Genomic_DNA"/>
</dbReference>
<dbReference type="InterPro" id="IPR050266">
    <property type="entry name" value="AB_hydrolase_sf"/>
</dbReference>
<proteinExistence type="predicted"/>
<organism evidence="3 4">
    <name type="scientific">Veronia pacifica</name>
    <dbReference type="NCBI Taxonomy" id="1080227"/>
    <lineage>
        <taxon>Bacteria</taxon>
        <taxon>Pseudomonadati</taxon>
        <taxon>Pseudomonadota</taxon>
        <taxon>Gammaproteobacteria</taxon>
        <taxon>Vibrionales</taxon>
        <taxon>Vibrionaceae</taxon>
        <taxon>Veronia</taxon>
    </lineage>
</organism>
<dbReference type="Proteomes" id="UP000094936">
    <property type="component" value="Unassembled WGS sequence"/>
</dbReference>